<sequence length="132" mass="14261">MEPQPFCIKCVLARAAAFGLWLAAIAWLSLTPQPPQIDYPLLSWDKLQHASAYALLAFLGGRLAALLARRRLVGWLLAAAFCALIGVSFEVAQAQMNIGRVLEVGDMAANALGALAVFAGAWIWARLQGRAW</sequence>
<feature type="transmembrane region" description="Helical" evidence="1">
    <location>
        <begin position="12"/>
        <end position="30"/>
    </location>
</feature>
<feature type="transmembrane region" description="Helical" evidence="1">
    <location>
        <begin position="75"/>
        <end position="95"/>
    </location>
</feature>
<organism evidence="2 3">
    <name type="scientific">Desulfuromonas versatilis</name>
    <dbReference type="NCBI Taxonomy" id="2802975"/>
    <lineage>
        <taxon>Bacteria</taxon>
        <taxon>Pseudomonadati</taxon>
        <taxon>Thermodesulfobacteriota</taxon>
        <taxon>Desulfuromonadia</taxon>
        <taxon>Desulfuromonadales</taxon>
        <taxon>Desulfuromonadaceae</taxon>
        <taxon>Desulfuromonas</taxon>
    </lineage>
</organism>
<name>A0ABM8HVF8_9BACT</name>
<feature type="transmembrane region" description="Helical" evidence="1">
    <location>
        <begin position="50"/>
        <end position="68"/>
    </location>
</feature>
<accession>A0ABM8HVF8</accession>
<protein>
    <recommendedName>
        <fullName evidence="4">VanZ-like domain-containing protein</fullName>
    </recommendedName>
</protein>
<gene>
    <name evidence="2" type="ORF">DESUT3_21380</name>
</gene>
<evidence type="ECO:0000313" key="3">
    <source>
        <dbReference type="Proteomes" id="UP001319827"/>
    </source>
</evidence>
<keyword evidence="1" id="KW-0812">Transmembrane</keyword>
<reference evidence="2 3" key="1">
    <citation type="journal article" date="2016" name="C (Basel)">
        <title>Selective Growth of and Electricity Production by Marine Exoelectrogenic Bacteria in Self-Aggregated Hydrogel of Microbially Reduced Graphene Oxide.</title>
        <authorList>
            <person name="Yoshida N."/>
            <person name="Goto Y."/>
            <person name="Miyata Y."/>
        </authorList>
    </citation>
    <scope>NUCLEOTIDE SEQUENCE [LARGE SCALE GENOMIC DNA]</scope>
    <source>
        <strain evidence="2 3">NIT-T3</strain>
    </source>
</reference>
<dbReference type="NCBIfam" id="NF037970">
    <property type="entry name" value="vanZ_1"/>
    <property type="match status" value="1"/>
</dbReference>
<evidence type="ECO:0000313" key="2">
    <source>
        <dbReference type="EMBL" id="BCR05069.1"/>
    </source>
</evidence>
<dbReference type="EMBL" id="AP024355">
    <property type="protein sequence ID" value="BCR05069.1"/>
    <property type="molecule type" value="Genomic_DNA"/>
</dbReference>
<feature type="transmembrane region" description="Helical" evidence="1">
    <location>
        <begin position="107"/>
        <end position="125"/>
    </location>
</feature>
<dbReference type="PANTHER" id="PTHR28008">
    <property type="entry name" value="DOMAIN PROTEIN, PUTATIVE (AFU_ORTHOLOGUE AFUA_3G10980)-RELATED"/>
    <property type="match status" value="1"/>
</dbReference>
<keyword evidence="3" id="KW-1185">Reference proteome</keyword>
<dbReference type="Proteomes" id="UP001319827">
    <property type="component" value="Chromosome"/>
</dbReference>
<dbReference type="RefSeq" id="WP_221248499.1">
    <property type="nucleotide sequence ID" value="NZ_AP024355.1"/>
</dbReference>
<proteinExistence type="predicted"/>
<reference evidence="2 3" key="2">
    <citation type="journal article" date="2021" name="Int. J. Syst. Evol. Microbiol.">
        <title>Isolation and Polyphasic Characterization of Desulfuromonas versatilis sp. Nov., an Electrogenic Bacteria Capable of Versatile Metabolism Isolated from a Graphene Oxide-Reducing Enrichment Culture.</title>
        <authorList>
            <person name="Xie L."/>
            <person name="Yoshida N."/>
            <person name="Ishii S."/>
            <person name="Meng L."/>
        </authorList>
    </citation>
    <scope>NUCLEOTIDE SEQUENCE [LARGE SCALE GENOMIC DNA]</scope>
    <source>
        <strain evidence="2 3">NIT-T3</strain>
    </source>
</reference>
<keyword evidence="1" id="KW-1133">Transmembrane helix</keyword>
<evidence type="ECO:0000256" key="1">
    <source>
        <dbReference type="SAM" id="Phobius"/>
    </source>
</evidence>
<keyword evidence="1" id="KW-0472">Membrane</keyword>
<dbReference type="PANTHER" id="PTHR28008:SF1">
    <property type="entry name" value="DOMAIN PROTEIN, PUTATIVE (AFU_ORTHOLOGUE AFUA_3G10980)-RELATED"/>
    <property type="match status" value="1"/>
</dbReference>
<evidence type="ECO:0008006" key="4">
    <source>
        <dbReference type="Google" id="ProtNLM"/>
    </source>
</evidence>